<dbReference type="Proteomes" id="UP001230188">
    <property type="component" value="Unassembled WGS sequence"/>
</dbReference>
<evidence type="ECO:0000313" key="5">
    <source>
        <dbReference type="Proteomes" id="UP001230188"/>
    </source>
</evidence>
<dbReference type="GO" id="GO:0005524">
    <property type="term" value="F:ATP binding"/>
    <property type="evidence" value="ECO:0007669"/>
    <property type="project" value="InterPro"/>
</dbReference>
<dbReference type="InterPro" id="IPR000719">
    <property type="entry name" value="Prot_kinase_dom"/>
</dbReference>
<feature type="region of interest" description="Disordered" evidence="1">
    <location>
        <begin position="417"/>
        <end position="446"/>
    </location>
</feature>
<evidence type="ECO:0000256" key="2">
    <source>
        <dbReference type="SAM" id="Phobius"/>
    </source>
</evidence>
<name>A0AAD7UBX2_9STRA</name>
<dbReference type="InterPro" id="IPR051681">
    <property type="entry name" value="Ser/Thr_Kinases-Pseudokinases"/>
</dbReference>
<dbReference type="Pfam" id="PF07714">
    <property type="entry name" value="PK_Tyr_Ser-Thr"/>
    <property type="match status" value="1"/>
</dbReference>
<dbReference type="SMART" id="SM00220">
    <property type="entry name" value="S_TKc"/>
    <property type="match status" value="1"/>
</dbReference>
<dbReference type="PANTHER" id="PTHR44329">
    <property type="entry name" value="SERINE/THREONINE-PROTEIN KINASE TNNI3K-RELATED"/>
    <property type="match status" value="1"/>
</dbReference>
<reference evidence="4" key="1">
    <citation type="submission" date="2023-01" db="EMBL/GenBank/DDBJ databases">
        <title>Metagenome sequencing of chrysophaentin producing Chrysophaeum taylorii.</title>
        <authorList>
            <person name="Davison J."/>
            <person name="Bewley C."/>
        </authorList>
    </citation>
    <scope>NUCLEOTIDE SEQUENCE</scope>
    <source>
        <strain evidence="4">NIES-1699</strain>
    </source>
</reference>
<feature type="region of interest" description="Disordered" evidence="1">
    <location>
        <begin position="316"/>
        <end position="345"/>
    </location>
</feature>
<sequence>MSFDQQLEEALVVGGEAKISGSGRLLAVGGGDQVSIYGLGDTSWALVQNLTAASNWTFVNVLALDGATLAVGALDTIYVFVANDDDVWSLSRELNVNETVTSVALAGSRLVVGTAARAFVFVNTYQGWTLDWEIVSGAGTSCDIAANADVVACGAPCDVSECSAGRVYVTDLEEEGETTDSLPPAGVEGGQGFGVSLSISDDGELVFVGDTTTGSLDVFRDYGASWILEDIFLPDDVDDFGAAVVTIDDDFALVGAQGAAYLLESRESTAAWFLVQTLAVDDDSTSVVVALTDYFAAVGAADTVYAWRNTQATTSPTALKPSAAPTTTTLSSSPSTSGPRPSGTASYFEPTGLASWSPSLAPTARIFVSSSSSSSKNSSSSKISTAMIVIVVLVVCSFAIAVVAAVVARLRRRASPGKVETSSGKIESGSLVGTNDDDDKAPASQRDNQVEELLGTGRGLCLRLLSADDARSLPLLGGACQVAQAILYEVDRLFDKCDDVVTAGARVVSVLEMLDYLATTKRDRIASAAKKKFAEQSMAELMDKLGHFLEAVRQFGEKGWLRAKWTELGTSGPRLTLVDAEIVACLEALGGAYGICDSIKPVEHRYKLDAAMSRQLDRVVSSGVEPRDAAEILKDDERAARLLAAAANLGDPREAVSDEDDASKKVRARQPPEVIKRRRNSNLLVKYEVELDDISPQPFSRSGATQCHMASYADQPVVLKVVPTGGLTEAQHATLMRDLSRELAIMIGLLSPLVIRIFGVVVNDPEFVGLVLEYARGGSLRNYLDDAKHISAHQKCRWCYDIARGMAYLHQHAVEHRDLKSANVLLTSKLRCKVADFALARSEHLRTLTTVCTRHGAGTAPFMAPELLDENLFTAKSDVYSYAIVVWEILTRDVPWEGQNQARIALGVVYKKQRPPVPSASWERGIPPELVDLMQDCWQHHPEDRPDFKLIVARLRPTSQQQEENQSNYNLVFTKPVGTPTALSAASAASTNPLETD</sequence>
<dbReference type="Gene3D" id="1.10.510.10">
    <property type="entry name" value="Transferase(Phosphotransferase) domain 1"/>
    <property type="match status" value="1"/>
</dbReference>
<dbReference type="SUPFAM" id="SSF56112">
    <property type="entry name" value="Protein kinase-like (PK-like)"/>
    <property type="match status" value="1"/>
</dbReference>
<feature type="transmembrane region" description="Helical" evidence="2">
    <location>
        <begin position="383"/>
        <end position="408"/>
    </location>
</feature>
<proteinExistence type="predicted"/>
<evidence type="ECO:0000313" key="4">
    <source>
        <dbReference type="EMBL" id="KAJ8602147.1"/>
    </source>
</evidence>
<keyword evidence="2" id="KW-0472">Membrane</keyword>
<protein>
    <recommendedName>
        <fullName evidence="3">Protein kinase domain-containing protein</fullName>
    </recommendedName>
</protein>
<accession>A0AAD7UBX2</accession>
<evidence type="ECO:0000256" key="1">
    <source>
        <dbReference type="SAM" id="MobiDB-lite"/>
    </source>
</evidence>
<evidence type="ECO:0000259" key="3">
    <source>
        <dbReference type="PROSITE" id="PS50011"/>
    </source>
</evidence>
<dbReference type="Gene3D" id="2.130.10.10">
    <property type="entry name" value="YVTN repeat-like/Quinoprotein amine dehydrogenase"/>
    <property type="match status" value="1"/>
</dbReference>
<dbReference type="InterPro" id="IPR001245">
    <property type="entry name" value="Ser-Thr/Tyr_kinase_cat_dom"/>
</dbReference>
<dbReference type="InterPro" id="IPR008271">
    <property type="entry name" value="Ser/Thr_kinase_AS"/>
</dbReference>
<dbReference type="PRINTS" id="PR00109">
    <property type="entry name" value="TYRKINASE"/>
</dbReference>
<keyword evidence="5" id="KW-1185">Reference proteome</keyword>
<dbReference type="GO" id="GO:0004674">
    <property type="term" value="F:protein serine/threonine kinase activity"/>
    <property type="evidence" value="ECO:0007669"/>
    <property type="project" value="TreeGrafter"/>
</dbReference>
<feature type="domain" description="Protein kinase" evidence="3">
    <location>
        <begin position="688"/>
        <end position="959"/>
    </location>
</feature>
<dbReference type="EMBL" id="JAQMWT010000389">
    <property type="protein sequence ID" value="KAJ8602147.1"/>
    <property type="molecule type" value="Genomic_DNA"/>
</dbReference>
<dbReference type="CDD" id="cd13999">
    <property type="entry name" value="STKc_MAP3K-like"/>
    <property type="match status" value="1"/>
</dbReference>
<gene>
    <name evidence="4" type="ORF">CTAYLR_003495</name>
</gene>
<dbReference type="InterPro" id="IPR011009">
    <property type="entry name" value="Kinase-like_dom_sf"/>
</dbReference>
<dbReference type="SUPFAM" id="SSF69322">
    <property type="entry name" value="Tricorn protease domain 2"/>
    <property type="match status" value="1"/>
</dbReference>
<dbReference type="InterPro" id="IPR015943">
    <property type="entry name" value="WD40/YVTN_repeat-like_dom_sf"/>
</dbReference>
<comment type="caution">
    <text evidence="4">The sequence shown here is derived from an EMBL/GenBank/DDBJ whole genome shotgun (WGS) entry which is preliminary data.</text>
</comment>
<organism evidence="4 5">
    <name type="scientific">Chrysophaeum taylorii</name>
    <dbReference type="NCBI Taxonomy" id="2483200"/>
    <lineage>
        <taxon>Eukaryota</taxon>
        <taxon>Sar</taxon>
        <taxon>Stramenopiles</taxon>
        <taxon>Ochrophyta</taxon>
        <taxon>Pelagophyceae</taxon>
        <taxon>Pelagomonadales</taxon>
        <taxon>Pelagomonadaceae</taxon>
        <taxon>Chrysophaeum</taxon>
    </lineage>
</organism>
<feature type="transmembrane region" description="Helical" evidence="2">
    <location>
        <begin position="743"/>
        <end position="762"/>
    </location>
</feature>
<keyword evidence="2" id="KW-1133">Transmembrane helix</keyword>
<dbReference type="PROSITE" id="PS50011">
    <property type="entry name" value="PROTEIN_KINASE_DOM"/>
    <property type="match status" value="1"/>
</dbReference>
<keyword evidence="2" id="KW-0812">Transmembrane</keyword>
<dbReference type="AlphaFoldDB" id="A0AAD7UBX2"/>
<dbReference type="PROSITE" id="PS00108">
    <property type="entry name" value="PROTEIN_KINASE_ST"/>
    <property type="match status" value="1"/>
</dbReference>